<evidence type="ECO:0000313" key="2">
    <source>
        <dbReference type="EMBL" id="KAK2168531.1"/>
    </source>
</evidence>
<evidence type="ECO:0000256" key="1">
    <source>
        <dbReference type="SAM" id="MobiDB-lite"/>
    </source>
</evidence>
<dbReference type="AlphaFoldDB" id="A0AAD9KC94"/>
<organism evidence="2 3">
    <name type="scientific">Paralvinella palmiformis</name>
    <dbReference type="NCBI Taxonomy" id="53620"/>
    <lineage>
        <taxon>Eukaryota</taxon>
        <taxon>Metazoa</taxon>
        <taxon>Spiralia</taxon>
        <taxon>Lophotrochozoa</taxon>
        <taxon>Annelida</taxon>
        <taxon>Polychaeta</taxon>
        <taxon>Sedentaria</taxon>
        <taxon>Canalipalpata</taxon>
        <taxon>Terebellida</taxon>
        <taxon>Terebelliformia</taxon>
        <taxon>Alvinellidae</taxon>
        <taxon>Paralvinella</taxon>
    </lineage>
</organism>
<dbReference type="Proteomes" id="UP001208570">
    <property type="component" value="Unassembled WGS sequence"/>
</dbReference>
<evidence type="ECO:0000313" key="3">
    <source>
        <dbReference type="Proteomes" id="UP001208570"/>
    </source>
</evidence>
<protein>
    <submittedName>
        <fullName evidence="2">Uncharacterized protein</fullName>
    </submittedName>
</protein>
<sequence length="316" mass="35897">MALTEKSLTDVFSEFQRKYTCACCQMLFKELPAGGLEAIHQLKSLRTSSVADDDGQLLRDSCDNKNDLNTSTKKFSTSRQWDSPRKRKLGGKDKEELTETKIVKKVKYLNDVLPYVANEDLISSCSEVSIIPKCETFTEDDNNCYSSSSSLSPQQKEEISTKSSKATTEVIDDIVSDVVDTSSTDIKNNNCKITHEKRKLSSISEHVNLANMERMKHILFLDLDDSPGCQSYEEAVSSCSFHLQRETKRDSVHIKMALTIGRMDERLQKSTTFSIMSDDKEFCEQLELSDRCTVFINLRDHNSDDLYDMLYSMSGR</sequence>
<gene>
    <name evidence="2" type="ORF">LSH36_16g08017</name>
</gene>
<name>A0AAD9KC94_9ANNE</name>
<proteinExistence type="predicted"/>
<comment type="caution">
    <text evidence="2">The sequence shown here is derived from an EMBL/GenBank/DDBJ whole genome shotgun (WGS) entry which is preliminary data.</text>
</comment>
<reference evidence="2" key="1">
    <citation type="journal article" date="2023" name="Mol. Biol. Evol.">
        <title>Third-Generation Sequencing Reveals the Adaptive Role of the Epigenome in Three Deep-Sea Polychaetes.</title>
        <authorList>
            <person name="Perez M."/>
            <person name="Aroh O."/>
            <person name="Sun Y."/>
            <person name="Lan Y."/>
            <person name="Juniper S.K."/>
            <person name="Young C.R."/>
            <person name="Angers B."/>
            <person name="Qian P.Y."/>
        </authorList>
    </citation>
    <scope>NUCLEOTIDE SEQUENCE</scope>
    <source>
        <strain evidence="2">P08H-3</strain>
    </source>
</reference>
<accession>A0AAD9KC94</accession>
<feature type="region of interest" description="Disordered" evidence="1">
    <location>
        <begin position="73"/>
        <end position="93"/>
    </location>
</feature>
<dbReference type="EMBL" id="JAODUP010000016">
    <property type="protein sequence ID" value="KAK2168531.1"/>
    <property type="molecule type" value="Genomic_DNA"/>
</dbReference>
<keyword evidence="3" id="KW-1185">Reference proteome</keyword>